<feature type="transmembrane region" description="Helical" evidence="7">
    <location>
        <begin position="322"/>
        <end position="344"/>
    </location>
</feature>
<evidence type="ECO:0000256" key="1">
    <source>
        <dbReference type="ARBA" id="ARBA00004651"/>
    </source>
</evidence>
<proteinExistence type="inferred from homology"/>
<keyword evidence="6 7" id="KW-0472">Membrane</keyword>
<feature type="transmembrane region" description="Helical" evidence="7">
    <location>
        <begin position="190"/>
        <end position="211"/>
    </location>
</feature>
<dbReference type="InterPro" id="IPR002656">
    <property type="entry name" value="Acyl_transf_3_dom"/>
</dbReference>
<keyword evidence="11" id="KW-1185">Reference proteome</keyword>
<feature type="domain" description="Acyltransferase 3" evidence="8">
    <location>
        <begin position="9"/>
        <end position="342"/>
    </location>
</feature>
<evidence type="ECO:0000259" key="8">
    <source>
        <dbReference type="Pfam" id="PF01757"/>
    </source>
</evidence>
<feature type="transmembrane region" description="Helical" evidence="7">
    <location>
        <begin position="223"/>
        <end position="242"/>
    </location>
</feature>
<protein>
    <submittedName>
        <fullName evidence="10">Acyltransferase</fullName>
    </submittedName>
</protein>
<dbReference type="GO" id="GO:0005886">
    <property type="term" value="C:plasma membrane"/>
    <property type="evidence" value="ECO:0007669"/>
    <property type="project" value="UniProtKB-SubCell"/>
</dbReference>
<evidence type="ECO:0000313" key="11">
    <source>
        <dbReference type="Proteomes" id="UP000180175"/>
    </source>
</evidence>
<keyword evidence="5 7" id="KW-1133">Transmembrane helix</keyword>
<dbReference type="GO" id="GO:0009246">
    <property type="term" value="P:enterobacterial common antigen biosynthetic process"/>
    <property type="evidence" value="ECO:0007669"/>
    <property type="project" value="TreeGrafter"/>
</dbReference>
<feature type="transmembrane region" description="Helical" evidence="7">
    <location>
        <begin position="166"/>
        <end position="184"/>
    </location>
</feature>
<sequence>MKRDQIEEIVYMRGIAMLAVVLIHISVVGYRAVDITSSSYPIYMFMNRFFRFGTPTFIFITGLVMFYGYYYKQINGAFLKKFVKSRLLFIFVPYLVWALFYKVYRILAIPNLPYTTKEFWVAFFEKVLHGTSFYHFYFFIVLIQLYLIFPVLLYMAQKWKWFRYSLPLIGLVVQVGMYVSNYYWKWMPSSGSFFASFFLYFCLGAFIGIYFEQITTFLKKKYVVAMTLVMVIIGTLYVWNFHRLIEGLLQRSPLVIEFTFFIFASISAVTLLGITRYFVKEGPALLRKPLKQLGLFSFGIFLVHPLVINLLDYLLIWEGSRVFHVGTVLRFILTVAISYLLIYVTNRYVPFSSYIVGKYGKASRVVEVTKKPELKQSI</sequence>
<feature type="transmembrane region" description="Helical" evidence="7">
    <location>
        <begin position="52"/>
        <end position="71"/>
    </location>
</feature>
<evidence type="ECO:0000256" key="2">
    <source>
        <dbReference type="ARBA" id="ARBA00007400"/>
    </source>
</evidence>
<dbReference type="RefSeq" id="WP_071317142.1">
    <property type="nucleotide sequence ID" value="NZ_CP063356.2"/>
</dbReference>
<comment type="subcellular location">
    <subcellularLocation>
        <location evidence="1">Cell membrane</location>
        <topology evidence="1">Multi-pass membrane protein</topology>
    </subcellularLocation>
</comment>
<evidence type="ECO:0000256" key="4">
    <source>
        <dbReference type="ARBA" id="ARBA00022692"/>
    </source>
</evidence>
<accession>A0A1S2LWS8</accession>
<dbReference type="AlphaFoldDB" id="A0A1S2LWS8"/>
<reference evidence="9 11" key="1">
    <citation type="submission" date="2016-10" db="EMBL/GenBank/DDBJ databases">
        <title>Draft genome sequences of four alkaliphilic bacteria belonging to the Anaerobacillus genus.</title>
        <authorList>
            <person name="Bassil N.M."/>
            <person name="Lloyd J.R."/>
        </authorList>
    </citation>
    <scope>NUCLEOTIDE SEQUENCE [LARGE SCALE GENOMIC DNA]</scope>
    <source>
        <strain evidence="9 11">NB2006</strain>
    </source>
</reference>
<reference evidence="10" key="4">
    <citation type="submission" date="2020-10" db="EMBL/GenBank/DDBJ databases">
        <authorList>
            <person name="Bassil N.M."/>
            <person name="Lloyd J.R."/>
        </authorList>
    </citation>
    <scope>NUCLEOTIDE SEQUENCE</scope>
    <source>
        <strain evidence="10">NB2006</strain>
    </source>
</reference>
<gene>
    <name evidence="10" type="ORF">AWH56_005770</name>
    <name evidence="9" type="ORF">AWH56_10805</name>
</gene>
<keyword evidence="10" id="KW-0012">Acyltransferase</keyword>
<keyword evidence="3" id="KW-1003">Cell membrane</keyword>
<evidence type="ECO:0000256" key="5">
    <source>
        <dbReference type="ARBA" id="ARBA00022989"/>
    </source>
</evidence>
<reference evidence="10 11" key="2">
    <citation type="journal article" date="2017" name="Genome Announc.">
        <title>Draft Genome Sequences of Four Alkaliphilic Bacteria Belonging to the Anaerobacillus Genus.</title>
        <authorList>
            <person name="Bassil N.M."/>
            <person name="Lloyd J.R."/>
        </authorList>
    </citation>
    <scope>NUCLEOTIDE SEQUENCE [LARGE SCALE GENOMIC DNA]</scope>
    <source>
        <strain evidence="10 11">NB2006</strain>
    </source>
</reference>
<keyword evidence="4 7" id="KW-0812">Transmembrane</keyword>
<evidence type="ECO:0000313" key="10">
    <source>
        <dbReference type="EMBL" id="QOY37147.1"/>
    </source>
</evidence>
<dbReference type="EMBL" id="LQXD01000096">
    <property type="protein sequence ID" value="OIJ16979.1"/>
    <property type="molecule type" value="Genomic_DNA"/>
</dbReference>
<evidence type="ECO:0000313" key="9">
    <source>
        <dbReference type="EMBL" id="OIJ16979.1"/>
    </source>
</evidence>
<dbReference type="KEGG" id="aia:AWH56_005770"/>
<dbReference type="EMBL" id="CP063356">
    <property type="protein sequence ID" value="QOY37147.1"/>
    <property type="molecule type" value="Genomic_DNA"/>
</dbReference>
<dbReference type="Proteomes" id="UP000180175">
    <property type="component" value="Chromosome"/>
</dbReference>
<comment type="similarity">
    <text evidence="2">Belongs to the acyltransferase 3 family.</text>
</comment>
<feature type="transmembrane region" description="Helical" evidence="7">
    <location>
        <begin position="134"/>
        <end position="154"/>
    </location>
</feature>
<evidence type="ECO:0000256" key="6">
    <source>
        <dbReference type="ARBA" id="ARBA00023136"/>
    </source>
</evidence>
<dbReference type="PANTHER" id="PTHR40074">
    <property type="entry name" value="O-ACETYLTRANSFERASE WECH"/>
    <property type="match status" value="1"/>
</dbReference>
<name>A0A1S2LWS8_9BACI</name>
<keyword evidence="10" id="KW-0808">Transferase</keyword>
<feature type="transmembrane region" description="Helical" evidence="7">
    <location>
        <begin position="83"/>
        <end position="104"/>
    </location>
</feature>
<feature type="transmembrane region" description="Helical" evidence="7">
    <location>
        <begin position="295"/>
        <end position="316"/>
    </location>
</feature>
<evidence type="ECO:0000256" key="7">
    <source>
        <dbReference type="SAM" id="Phobius"/>
    </source>
</evidence>
<dbReference type="PANTHER" id="PTHR40074:SF2">
    <property type="entry name" value="O-ACETYLTRANSFERASE WECH"/>
    <property type="match status" value="1"/>
</dbReference>
<reference evidence="10 11" key="3">
    <citation type="journal article" date="2019" name="Int. J. Syst. Evol. Microbiol.">
        <title>Anaerobacillus isosaccharinicus sp. nov., an alkaliphilic bacterium which degrades isosaccharinic acid.</title>
        <authorList>
            <person name="Bassil N.M."/>
            <person name="Lloyd J.R."/>
        </authorList>
    </citation>
    <scope>NUCLEOTIDE SEQUENCE [LARGE SCALE GENOMIC DNA]</scope>
    <source>
        <strain evidence="10 11">NB2006</strain>
    </source>
</reference>
<dbReference type="GO" id="GO:0016413">
    <property type="term" value="F:O-acetyltransferase activity"/>
    <property type="evidence" value="ECO:0007669"/>
    <property type="project" value="TreeGrafter"/>
</dbReference>
<organism evidence="9 11">
    <name type="scientific">Anaerobacillus isosaccharinicus</name>
    <dbReference type="NCBI Taxonomy" id="1532552"/>
    <lineage>
        <taxon>Bacteria</taxon>
        <taxon>Bacillati</taxon>
        <taxon>Bacillota</taxon>
        <taxon>Bacilli</taxon>
        <taxon>Bacillales</taxon>
        <taxon>Bacillaceae</taxon>
        <taxon>Anaerobacillus</taxon>
    </lineage>
</organism>
<dbReference type="Pfam" id="PF01757">
    <property type="entry name" value="Acyl_transf_3"/>
    <property type="match status" value="1"/>
</dbReference>
<dbReference type="OrthoDB" id="65129at2"/>
<feature type="transmembrane region" description="Helical" evidence="7">
    <location>
        <begin position="254"/>
        <end position="274"/>
    </location>
</feature>
<feature type="transmembrane region" description="Helical" evidence="7">
    <location>
        <begin position="12"/>
        <end position="32"/>
    </location>
</feature>
<evidence type="ECO:0000256" key="3">
    <source>
        <dbReference type="ARBA" id="ARBA00022475"/>
    </source>
</evidence>